<name>A0ABU8NU09_9SPHI</name>
<comment type="caution">
    <text evidence="2">The sequence shown here is derived from an EMBL/GenBank/DDBJ whole genome shotgun (WGS) entry which is preliminary data.</text>
</comment>
<gene>
    <name evidence="2" type="ORF">WAE58_21830</name>
</gene>
<evidence type="ECO:0000313" key="3">
    <source>
        <dbReference type="Proteomes" id="UP001378956"/>
    </source>
</evidence>
<organism evidence="2 3">
    <name type="scientific">Pedobacter panaciterrae</name>
    <dbReference type="NCBI Taxonomy" id="363849"/>
    <lineage>
        <taxon>Bacteria</taxon>
        <taxon>Pseudomonadati</taxon>
        <taxon>Bacteroidota</taxon>
        <taxon>Sphingobacteriia</taxon>
        <taxon>Sphingobacteriales</taxon>
        <taxon>Sphingobacteriaceae</taxon>
        <taxon>Pedobacter</taxon>
    </lineage>
</organism>
<feature type="region of interest" description="Disordered" evidence="1">
    <location>
        <begin position="942"/>
        <end position="972"/>
    </location>
</feature>
<evidence type="ECO:0000313" key="2">
    <source>
        <dbReference type="EMBL" id="MEJ2905101.1"/>
    </source>
</evidence>
<reference evidence="2 3" key="1">
    <citation type="submission" date="2024-03" db="EMBL/GenBank/DDBJ databases">
        <title>Sequence of Lycoming College Course Isolates.</title>
        <authorList>
            <person name="Plotts O."/>
            <person name="Newman J."/>
        </authorList>
    </citation>
    <scope>NUCLEOTIDE SEQUENCE [LARGE SCALE GENOMIC DNA]</scope>
    <source>
        <strain evidence="2 3">CJB-3</strain>
    </source>
</reference>
<protein>
    <submittedName>
        <fullName evidence="2">Uncharacterized protein</fullName>
    </submittedName>
</protein>
<keyword evidence="3" id="KW-1185">Reference proteome</keyword>
<sequence>MGLEIFRGNEIVAEIPFGKNLRFSHGLMNQHKIVATGLNGYEPLLVQLGDFIVFKGVEFKINTVPELNADDQLTYEITFEGPKYTWHDKLFMHEGEAEFTFYGDCLMFIQLFISNINEIDPVWSLGEITDTENKYITFSNVTCHEAIIIIAEAFRLEFEDINKVINMVSKIGRDTGLSFEYGMGKGLYNLTRTYVSDKNVVTKVYGFGGTRNLPVGYRGSKRKLTFDPGYHTNNIDLYGIKEGQFTDETIIPEREAAVTGVTYGNPISTVTDSTLNFNIKDCIIEGLDPKIGFTTGELSGEEFVITDYNPVTKVISFKNYLNSNNIVLPNDTTKAAIGDKYVLFDIELPAQYVTANEQKVNDKTLHYVLDNSVPRVEYGGTLDPIHLRDNSIEPQPGDRVNFKDARIGLNDTIRITEISYPLDFPEVITSETNIEIVISNFVTYTQQQRLRDDKLIERHEVKTIDLRSIELARRNSANLLNLRDLVIDPEGNYFTEKIKPGSIETLYLAVGAKYTNFSLKNVAFNTNAGGNPNSFLVSAGQLVHFSMNIEGVGFVWEMQPFSSTTLVSGNTYYLYAKVSRTTLVGSWILSTDIKTVESEPGFFILQTGVLFPVTDGYRNYELTKGMAFIVGDQITAGVLKSIDGLNFFDMTQGRFKLGDDQNGLDWNVTTPNRLTIRGGLTQNAGGITAPITLFRGAYINTTTYYKGDTVTYNGSTWVYIYPTPIFNVTPAEGPYWTISAQKGNDGIDGDSVQFQYSVNGTTLWHDNFTSGDLFARSRTGLGAWSAAFRIVGEEGDPGIDGKYTDYEFSVNSSLTTAPTTGWQDAPPAVAIGQYLWMRKAEFLANGTIIGTWSAGVRISGTNGNNGTDGSNGVDGNYTEFRFAKNGSTTAPPAIVSNTPNPSGWTTSQPSVGIAEYMWITSAIKTAAGALVANWSTPVRFNGQDGTNGADGTNGIDGQDGKQGPFITNSGDYNNTRTYVGTDKRIEAVKYGGLWYTTRVDAGSFSGILPTNTSKWNAFGAQFDSIATGLLLAEAATITNLISPNLKTAPSGKRMEILASENNQIFYDATGQVLEIDDDSAVVGYYDTTTAPVGPAYPKNYIRSYVSSGTTYYTYATLAAGILFGNKTDGNGFMTLSKKGVAISTGGKISFGEDDSFSNQTVIDNNGLKAVKVNIPNWGSLNIGEPTSITGYGAIVNVAKPGTLEAMRPGWTGVAQFRDADLRMITFTVWQGIIVDYSRVL</sequence>
<dbReference type="EMBL" id="JBBEUB010000009">
    <property type="protein sequence ID" value="MEJ2905101.1"/>
    <property type="molecule type" value="Genomic_DNA"/>
</dbReference>
<accession>A0ABU8NU09</accession>
<dbReference type="RefSeq" id="WP_337717626.1">
    <property type="nucleotide sequence ID" value="NZ_JBBEUB010000009.1"/>
</dbReference>
<dbReference type="Proteomes" id="UP001378956">
    <property type="component" value="Unassembled WGS sequence"/>
</dbReference>
<evidence type="ECO:0000256" key="1">
    <source>
        <dbReference type="SAM" id="MobiDB-lite"/>
    </source>
</evidence>
<proteinExistence type="predicted"/>